<sequence>MPSAVFPLKGIYFFLTHPKALWLKTLCPIILTIIFSIFSIGFSIRVLFPHLVEKFLEWNWPHWMSRGISAVAIILESAILNLIFFAFLVGFFQDMIFDATIKARGLGDLLDDTKDISKLILWWRGVRSSVLVNWILIMIKILLIVVTAPLQLIPIVGTALACCISGWPTAWSQHLHYDMEIKGLTVGGSYKSAVKNKWRYVSFGSVAFGLELIPLFNIVFMWTNIVGASLWIAEEYERENGLVKNKSVSNEPSSSTEQTPLLSEEY</sequence>
<reference evidence="7 8" key="1">
    <citation type="submission" date="2024-04" db="EMBL/GenBank/DDBJ databases">
        <title>genome sequences of Mucor flavus KT1a and Helicostylum pulchrum KT1b strains isolation_sourced from the surface of a dry-aged beef.</title>
        <authorList>
            <person name="Toyotome T."/>
            <person name="Hosono M."/>
            <person name="Torimaru M."/>
            <person name="Fukuda K."/>
            <person name="Mikami N."/>
        </authorList>
    </citation>
    <scope>NUCLEOTIDE SEQUENCE [LARGE SCALE GENOMIC DNA]</scope>
    <source>
        <strain evidence="7 8">KT1b</strain>
    </source>
</reference>
<feature type="transmembrane region" description="Helical" evidence="6">
    <location>
        <begin position="152"/>
        <end position="171"/>
    </location>
</feature>
<organism evidence="7 8">
    <name type="scientific">Helicostylum pulchrum</name>
    <dbReference type="NCBI Taxonomy" id="562976"/>
    <lineage>
        <taxon>Eukaryota</taxon>
        <taxon>Fungi</taxon>
        <taxon>Fungi incertae sedis</taxon>
        <taxon>Mucoromycota</taxon>
        <taxon>Mucoromycotina</taxon>
        <taxon>Mucoromycetes</taxon>
        <taxon>Mucorales</taxon>
        <taxon>Mucorineae</taxon>
        <taxon>Mucoraceae</taxon>
        <taxon>Helicostylum</taxon>
    </lineage>
</organism>
<comment type="caution">
    <text evidence="7">The sequence shown here is derived from an EMBL/GenBank/DDBJ whole genome shotgun (WGS) entry which is preliminary data.</text>
</comment>
<evidence type="ECO:0000256" key="5">
    <source>
        <dbReference type="SAM" id="MobiDB-lite"/>
    </source>
</evidence>
<evidence type="ECO:0000313" key="7">
    <source>
        <dbReference type="EMBL" id="GAA5799372.1"/>
    </source>
</evidence>
<feature type="region of interest" description="Disordered" evidence="5">
    <location>
        <begin position="244"/>
        <end position="266"/>
    </location>
</feature>
<dbReference type="InterPro" id="IPR052786">
    <property type="entry name" value="Spore_wall_assembly"/>
</dbReference>
<dbReference type="EMBL" id="BAABUJ010000012">
    <property type="protein sequence ID" value="GAA5799372.1"/>
    <property type="molecule type" value="Genomic_DNA"/>
</dbReference>
<dbReference type="InterPro" id="IPR059112">
    <property type="entry name" value="CysZ/EI24"/>
</dbReference>
<dbReference type="Pfam" id="PF07264">
    <property type="entry name" value="EI24"/>
    <property type="match status" value="1"/>
</dbReference>
<protein>
    <submittedName>
        <fullName evidence="7">Uncharacterized protein</fullName>
    </submittedName>
</protein>
<evidence type="ECO:0000256" key="3">
    <source>
        <dbReference type="ARBA" id="ARBA00022989"/>
    </source>
</evidence>
<keyword evidence="8" id="KW-1185">Reference proteome</keyword>
<feature type="transmembrane region" description="Helical" evidence="6">
    <location>
        <begin position="21"/>
        <end position="48"/>
    </location>
</feature>
<gene>
    <name evidence="7" type="ORF">HPULCUR_004786</name>
</gene>
<accession>A0ABP9XZ91</accession>
<dbReference type="Proteomes" id="UP001476247">
    <property type="component" value="Unassembled WGS sequence"/>
</dbReference>
<evidence type="ECO:0000313" key="8">
    <source>
        <dbReference type="Proteomes" id="UP001476247"/>
    </source>
</evidence>
<name>A0ABP9XZ91_9FUNG</name>
<keyword evidence="2 6" id="KW-0812">Transmembrane</keyword>
<evidence type="ECO:0000256" key="1">
    <source>
        <dbReference type="ARBA" id="ARBA00004141"/>
    </source>
</evidence>
<evidence type="ECO:0000256" key="2">
    <source>
        <dbReference type="ARBA" id="ARBA00022692"/>
    </source>
</evidence>
<dbReference type="PANTHER" id="PTHR34292">
    <property type="entry name" value="OUTER SPORE WALL PROTEIN LDS1"/>
    <property type="match status" value="1"/>
</dbReference>
<keyword evidence="3 6" id="KW-1133">Transmembrane helix</keyword>
<dbReference type="PANTHER" id="PTHR34292:SF2">
    <property type="entry name" value="OUTER SPORE WALL PROTEIN LDS1"/>
    <property type="match status" value="1"/>
</dbReference>
<evidence type="ECO:0000256" key="4">
    <source>
        <dbReference type="ARBA" id="ARBA00023136"/>
    </source>
</evidence>
<feature type="transmembrane region" description="Helical" evidence="6">
    <location>
        <begin position="68"/>
        <end position="92"/>
    </location>
</feature>
<comment type="subcellular location">
    <subcellularLocation>
        <location evidence="1">Membrane</location>
        <topology evidence="1">Multi-pass membrane protein</topology>
    </subcellularLocation>
</comment>
<feature type="compositionally biased region" description="Polar residues" evidence="5">
    <location>
        <begin position="246"/>
        <end position="266"/>
    </location>
</feature>
<feature type="transmembrane region" description="Helical" evidence="6">
    <location>
        <begin position="128"/>
        <end position="146"/>
    </location>
</feature>
<proteinExistence type="predicted"/>
<feature type="transmembrane region" description="Helical" evidence="6">
    <location>
        <begin position="200"/>
        <end position="222"/>
    </location>
</feature>
<evidence type="ECO:0000256" key="6">
    <source>
        <dbReference type="SAM" id="Phobius"/>
    </source>
</evidence>
<keyword evidence="4 6" id="KW-0472">Membrane</keyword>